<feature type="signal peptide" evidence="4">
    <location>
        <begin position="1"/>
        <end position="18"/>
    </location>
</feature>
<accession>A0A9W9TE08</accession>
<dbReference type="Pfam" id="PF00703">
    <property type="entry name" value="Glyco_hydro_2"/>
    <property type="match status" value="1"/>
</dbReference>
<dbReference type="Pfam" id="PF02837">
    <property type="entry name" value="Glyco_hydro_2_N"/>
    <property type="match status" value="1"/>
</dbReference>
<dbReference type="EMBL" id="JAPQKR010000004">
    <property type="protein sequence ID" value="KAJ5219141.1"/>
    <property type="molecule type" value="Genomic_DNA"/>
</dbReference>
<comment type="similarity">
    <text evidence="1">Belongs to the glycosyl hydrolase 2 family.</text>
</comment>
<evidence type="ECO:0000259" key="7">
    <source>
        <dbReference type="Pfam" id="PF02837"/>
    </source>
</evidence>
<protein>
    <recommendedName>
        <fullName evidence="10">Hydrolase</fullName>
    </recommendedName>
</protein>
<dbReference type="GO" id="GO:0005975">
    <property type="term" value="P:carbohydrate metabolic process"/>
    <property type="evidence" value="ECO:0007669"/>
    <property type="project" value="InterPro"/>
</dbReference>
<feature type="domain" description="Glycoside hydrolase family 2 catalytic" evidence="6">
    <location>
        <begin position="361"/>
        <end position="615"/>
    </location>
</feature>
<reference evidence="8" key="1">
    <citation type="submission" date="2022-12" db="EMBL/GenBank/DDBJ databases">
        <authorList>
            <person name="Petersen C."/>
        </authorList>
    </citation>
    <scope>NUCLEOTIDE SEQUENCE</scope>
    <source>
        <strain evidence="8">IBT 15544</strain>
    </source>
</reference>
<feature type="domain" description="Glycosyl hydrolases family 2 sugar binding" evidence="7">
    <location>
        <begin position="120"/>
        <end position="194"/>
    </location>
</feature>
<dbReference type="AlphaFoldDB" id="A0A9W9TE08"/>
<evidence type="ECO:0000313" key="8">
    <source>
        <dbReference type="EMBL" id="KAJ5219141.1"/>
    </source>
</evidence>
<evidence type="ECO:0000313" key="9">
    <source>
        <dbReference type="Proteomes" id="UP001150904"/>
    </source>
</evidence>
<dbReference type="RefSeq" id="XP_058313714.1">
    <property type="nucleotide sequence ID" value="XM_058448303.1"/>
</dbReference>
<organism evidence="8 9">
    <name type="scientific">Penicillium cinerascens</name>
    <dbReference type="NCBI Taxonomy" id="70096"/>
    <lineage>
        <taxon>Eukaryota</taxon>
        <taxon>Fungi</taxon>
        <taxon>Dikarya</taxon>
        <taxon>Ascomycota</taxon>
        <taxon>Pezizomycotina</taxon>
        <taxon>Eurotiomycetes</taxon>
        <taxon>Eurotiomycetidae</taxon>
        <taxon>Eurotiales</taxon>
        <taxon>Aspergillaceae</taxon>
        <taxon>Penicillium</taxon>
    </lineage>
</organism>
<feature type="domain" description="Glycoside hydrolase family 2 immunoglobulin-like beta-sandwich" evidence="5">
    <location>
        <begin position="236"/>
        <end position="320"/>
    </location>
</feature>
<sequence>MQLLRSVVLSLLAATAVARSGKDGRERPVIQARGAQYALKEPPLTTPWTDKVGTNPWPEYPRPQMQRSQWQNLNGVWQYRNASSLSAVQNPPFGQVLGQEVLVPSCLESGLSGIQGNYSLYSWFSTSFKVPSGWKGQNVLLNFGAIDYEATVFVNGRQAGFHRGGYFRFTLDVTRYLKEGQENELLVFVHDPTDSGNYVIPIGKQTLHPSHIFYTPCSGIWQSVFIEPVQANHITRVDLAGNMDGQVNVTVHTANTNVTTNVQIAVHDNGNVVATHSGPSNRPFQFNVDSPKLWSPNSPNLYNLTVKMGKDIVQTYTGFRTISQGTVDGVVRPLLNGEFIFMFGTLDQGFWPDGIYTPPTKEAMLYDLQVLKSLGFNTLRKHMKVENELFYQACDEIGLMVIQDMPAMRPLQSRTLPNCTSETILPDPAQQQEFTRQLELLVNQHKSFPSIAIWIIYNEGWGQILTYYPEFGLTDLVRQLDPTRLVDATTGWFDHGAGDFSDNHHYANPQCGTPFYSINSSPYDDTRIGFQGEFGGLGNNVSIEHLWNNQNAINGINQTYEIDQTIDVWNYRSHMLLGELEDQVKRFACSGGIWTQTTDVEGEVNGLMTYDRRLKRVDEGQWKADIQALYNAASARSNATMSSP</sequence>
<name>A0A9W9TE08_9EURO</name>
<evidence type="ECO:0000259" key="6">
    <source>
        <dbReference type="Pfam" id="PF02836"/>
    </source>
</evidence>
<dbReference type="Pfam" id="PF02836">
    <property type="entry name" value="Glyco_hydro_2_C"/>
    <property type="match status" value="1"/>
</dbReference>
<keyword evidence="9" id="KW-1185">Reference proteome</keyword>
<dbReference type="InterPro" id="IPR008979">
    <property type="entry name" value="Galactose-bd-like_sf"/>
</dbReference>
<keyword evidence="4" id="KW-0732">Signal</keyword>
<proteinExistence type="inferred from homology"/>
<keyword evidence="3" id="KW-0326">Glycosidase</keyword>
<dbReference type="InterPro" id="IPR036156">
    <property type="entry name" value="Beta-gal/glucu_dom_sf"/>
</dbReference>
<evidence type="ECO:0000256" key="4">
    <source>
        <dbReference type="SAM" id="SignalP"/>
    </source>
</evidence>
<dbReference type="InterPro" id="IPR006103">
    <property type="entry name" value="Glyco_hydro_2_cat"/>
</dbReference>
<dbReference type="OrthoDB" id="408320at2759"/>
<gene>
    <name evidence="8" type="ORF">N7498_001240</name>
</gene>
<evidence type="ECO:0000256" key="3">
    <source>
        <dbReference type="ARBA" id="ARBA00023295"/>
    </source>
</evidence>
<evidence type="ECO:0000256" key="1">
    <source>
        <dbReference type="ARBA" id="ARBA00007401"/>
    </source>
</evidence>
<dbReference type="InterPro" id="IPR006102">
    <property type="entry name" value="Ig-like_GH2"/>
</dbReference>
<dbReference type="Proteomes" id="UP001150904">
    <property type="component" value="Unassembled WGS sequence"/>
</dbReference>
<comment type="caution">
    <text evidence="8">The sequence shown here is derived from an EMBL/GenBank/DDBJ whole genome shotgun (WGS) entry which is preliminary data.</text>
</comment>
<dbReference type="GO" id="GO:0004553">
    <property type="term" value="F:hydrolase activity, hydrolyzing O-glycosyl compounds"/>
    <property type="evidence" value="ECO:0007669"/>
    <property type="project" value="InterPro"/>
</dbReference>
<dbReference type="InterPro" id="IPR051913">
    <property type="entry name" value="GH2_Domain-Containing"/>
</dbReference>
<keyword evidence="2" id="KW-0378">Hydrolase</keyword>
<dbReference type="InterPro" id="IPR006104">
    <property type="entry name" value="Glyco_hydro_2_N"/>
</dbReference>
<evidence type="ECO:0000259" key="5">
    <source>
        <dbReference type="Pfam" id="PF00703"/>
    </source>
</evidence>
<dbReference type="PANTHER" id="PTHR42732">
    <property type="entry name" value="BETA-GALACTOSIDASE"/>
    <property type="match status" value="1"/>
</dbReference>
<dbReference type="SUPFAM" id="SSF51445">
    <property type="entry name" value="(Trans)glycosidases"/>
    <property type="match status" value="1"/>
</dbReference>
<dbReference type="Gene3D" id="2.60.120.260">
    <property type="entry name" value="Galactose-binding domain-like"/>
    <property type="match status" value="1"/>
</dbReference>
<feature type="chain" id="PRO_5040864743" description="Hydrolase" evidence="4">
    <location>
        <begin position="19"/>
        <end position="644"/>
    </location>
</feature>
<reference evidence="8" key="2">
    <citation type="journal article" date="2023" name="IMA Fungus">
        <title>Comparative genomic study of the Penicillium genus elucidates a diverse pangenome and 15 lateral gene transfer events.</title>
        <authorList>
            <person name="Petersen C."/>
            <person name="Sorensen T."/>
            <person name="Nielsen M.R."/>
            <person name="Sondergaard T.E."/>
            <person name="Sorensen J.L."/>
            <person name="Fitzpatrick D.A."/>
            <person name="Frisvad J.C."/>
            <person name="Nielsen K.L."/>
        </authorList>
    </citation>
    <scope>NUCLEOTIDE SEQUENCE</scope>
    <source>
        <strain evidence="8">IBT 15544</strain>
    </source>
</reference>
<dbReference type="InterPro" id="IPR017853">
    <property type="entry name" value="GH"/>
</dbReference>
<dbReference type="SUPFAM" id="SSF49785">
    <property type="entry name" value="Galactose-binding domain-like"/>
    <property type="match status" value="1"/>
</dbReference>
<dbReference type="Gene3D" id="3.20.20.80">
    <property type="entry name" value="Glycosidases"/>
    <property type="match status" value="1"/>
</dbReference>
<evidence type="ECO:0000256" key="2">
    <source>
        <dbReference type="ARBA" id="ARBA00022801"/>
    </source>
</evidence>
<evidence type="ECO:0008006" key="10">
    <source>
        <dbReference type="Google" id="ProtNLM"/>
    </source>
</evidence>
<dbReference type="PANTHER" id="PTHR42732:SF2">
    <property type="entry name" value="BETA-MANNOSIDASE"/>
    <property type="match status" value="1"/>
</dbReference>
<dbReference type="GeneID" id="83175603"/>
<dbReference type="SUPFAM" id="SSF49303">
    <property type="entry name" value="beta-Galactosidase/glucuronidase domain"/>
    <property type="match status" value="1"/>
</dbReference>
<dbReference type="InterPro" id="IPR013783">
    <property type="entry name" value="Ig-like_fold"/>
</dbReference>
<dbReference type="Gene3D" id="2.60.40.10">
    <property type="entry name" value="Immunoglobulins"/>
    <property type="match status" value="1"/>
</dbReference>